<feature type="region of interest" description="Disordered" evidence="1">
    <location>
        <begin position="9"/>
        <end position="50"/>
    </location>
</feature>
<sequence length="178" mass="19549">MPIWEWLKASGGRQMARGGKEFRANQEEEGHRSLNGQGVAAEEEQNKENPRIHVEAEKGEGGNPGTVTDFVINVPEIMEGIDTVMEGKEPRKTGIQENVKSFMEEKLNNERPGVGETVGKFIGVLVWSGVCDSSTICHNPFLAMLLRLVRYFGRVKHAEPDSFGGSGLGMNPMLPPIS</sequence>
<organism evidence="2 3">
    <name type="scientific">Lithocarpus litseifolius</name>
    <dbReference type="NCBI Taxonomy" id="425828"/>
    <lineage>
        <taxon>Eukaryota</taxon>
        <taxon>Viridiplantae</taxon>
        <taxon>Streptophyta</taxon>
        <taxon>Embryophyta</taxon>
        <taxon>Tracheophyta</taxon>
        <taxon>Spermatophyta</taxon>
        <taxon>Magnoliopsida</taxon>
        <taxon>eudicotyledons</taxon>
        <taxon>Gunneridae</taxon>
        <taxon>Pentapetalae</taxon>
        <taxon>rosids</taxon>
        <taxon>fabids</taxon>
        <taxon>Fagales</taxon>
        <taxon>Fagaceae</taxon>
        <taxon>Lithocarpus</taxon>
    </lineage>
</organism>
<comment type="caution">
    <text evidence="2">The sequence shown here is derived from an EMBL/GenBank/DDBJ whole genome shotgun (WGS) entry which is preliminary data.</text>
</comment>
<accession>A0AAW2DT11</accession>
<evidence type="ECO:0000256" key="1">
    <source>
        <dbReference type="SAM" id="MobiDB-lite"/>
    </source>
</evidence>
<protein>
    <submittedName>
        <fullName evidence="2">Uncharacterized protein</fullName>
    </submittedName>
</protein>
<dbReference type="EMBL" id="JAZDWU010000001">
    <property type="protein sequence ID" value="KAL0012932.1"/>
    <property type="molecule type" value="Genomic_DNA"/>
</dbReference>
<keyword evidence="3" id="KW-1185">Reference proteome</keyword>
<evidence type="ECO:0000313" key="2">
    <source>
        <dbReference type="EMBL" id="KAL0012932.1"/>
    </source>
</evidence>
<name>A0AAW2DT11_9ROSI</name>
<feature type="compositionally biased region" description="Basic and acidic residues" evidence="1">
    <location>
        <begin position="18"/>
        <end position="32"/>
    </location>
</feature>
<evidence type="ECO:0000313" key="3">
    <source>
        <dbReference type="Proteomes" id="UP001459277"/>
    </source>
</evidence>
<dbReference type="AlphaFoldDB" id="A0AAW2DT11"/>
<gene>
    <name evidence="2" type="ORF">SO802_000001</name>
</gene>
<proteinExistence type="predicted"/>
<dbReference type="Proteomes" id="UP001459277">
    <property type="component" value="Unassembled WGS sequence"/>
</dbReference>
<reference evidence="2 3" key="1">
    <citation type="submission" date="2024-01" db="EMBL/GenBank/DDBJ databases">
        <title>A telomere-to-telomere, gap-free genome of sweet tea (Lithocarpus litseifolius).</title>
        <authorList>
            <person name="Zhou J."/>
        </authorList>
    </citation>
    <scope>NUCLEOTIDE SEQUENCE [LARGE SCALE GENOMIC DNA]</scope>
    <source>
        <strain evidence="2">Zhou-2022a</strain>
        <tissue evidence="2">Leaf</tissue>
    </source>
</reference>